<dbReference type="PANTHER" id="PTHR10272">
    <property type="entry name" value="PLATELET-ACTIVATING FACTOR ACETYLHYDROLASE"/>
    <property type="match status" value="1"/>
</dbReference>
<dbReference type="InterPro" id="IPR002925">
    <property type="entry name" value="Dienelactn_hydro"/>
</dbReference>
<evidence type="ECO:0000256" key="3">
    <source>
        <dbReference type="ARBA" id="ARBA00023098"/>
    </source>
</evidence>
<evidence type="ECO:0000256" key="1">
    <source>
        <dbReference type="ARBA" id="ARBA00022801"/>
    </source>
</evidence>
<dbReference type="InterPro" id="IPR029058">
    <property type="entry name" value="AB_hydrolase_fold"/>
</dbReference>
<dbReference type="SUPFAM" id="SSF53474">
    <property type="entry name" value="alpha/beta-Hydrolases"/>
    <property type="match status" value="1"/>
</dbReference>
<evidence type="ECO:0000313" key="5">
    <source>
        <dbReference type="EMBL" id="MDF3837294.1"/>
    </source>
</evidence>
<accession>A0ABT6AXT0</accession>
<dbReference type="EMBL" id="JARJLM010000500">
    <property type="protein sequence ID" value="MDF3837294.1"/>
    <property type="molecule type" value="Genomic_DNA"/>
</dbReference>
<dbReference type="Proteomes" id="UP001216674">
    <property type="component" value="Unassembled WGS sequence"/>
</dbReference>
<proteinExistence type="predicted"/>
<sequence>MRHASRPVLSTRFAPFLRGCLALGLVLSGLGLGNAHAATGFMRLLVPVGNDVPLEVGIWYPADATAAPHAPGPFEQELAPGAAVAGTRLPLVLISHGTGGSLGSHRDTAQALAQAGFVVAAPTHTGDNYQDLSRVARIAERPLQVRAMLDYLLTQWPDHARIDARRIGIFGFSAGGFTALAAIGGQADLGKVGPHCQAHPDEWSCRYLRNHADTALPPTARPAADTGWDPRLKAAVIAAPALGYAFAPDGLARVRVPLQLWRADDDRILPEPDFADAVRQALPAAPEYHEVAGAGHYDFLAPCTAAQAALVPEICVEGAGFSRARFHRQFNAEVVAFFQRTLAAPNATGK</sequence>
<keyword evidence="2" id="KW-0442">Lipid degradation</keyword>
<organism evidence="5 6">
    <name type="scientific">Cupriavidus basilensis</name>
    <dbReference type="NCBI Taxonomy" id="68895"/>
    <lineage>
        <taxon>Bacteria</taxon>
        <taxon>Pseudomonadati</taxon>
        <taxon>Pseudomonadota</taxon>
        <taxon>Betaproteobacteria</taxon>
        <taxon>Burkholderiales</taxon>
        <taxon>Burkholderiaceae</taxon>
        <taxon>Cupriavidus</taxon>
    </lineage>
</organism>
<dbReference type="InterPro" id="IPR016986">
    <property type="entry name" value="UCP031982_abhydr"/>
</dbReference>
<dbReference type="Gene3D" id="3.40.50.1820">
    <property type="entry name" value="alpha/beta hydrolase"/>
    <property type="match status" value="1"/>
</dbReference>
<feature type="domain" description="Dienelactone hydrolase" evidence="4">
    <location>
        <begin position="88"/>
        <end position="186"/>
    </location>
</feature>
<evidence type="ECO:0000256" key="2">
    <source>
        <dbReference type="ARBA" id="ARBA00022963"/>
    </source>
</evidence>
<dbReference type="PIRSF" id="PIRSF031982">
    <property type="entry name" value="UCP031982_abhydr"/>
    <property type="match status" value="1"/>
</dbReference>
<name>A0ABT6AXT0_9BURK</name>
<dbReference type="Pfam" id="PF01738">
    <property type="entry name" value="DLH"/>
    <property type="match status" value="1"/>
</dbReference>
<reference evidence="5 6" key="1">
    <citation type="submission" date="2023-03" db="EMBL/GenBank/DDBJ databases">
        <title>Draft assemblies of triclosan tolerant bacteria isolated from returned activated sludge.</title>
        <authorList>
            <person name="Van Hamelsveld S."/>
        </authorList>
    </citation>
    <scope>NUCLEOTIDE SEQUENCE [LARGE SCALE GENOMIC DNA]</scope>
    <source>
        <strain evidence="5 6">GW210010_S58</strain>
    </source>
</reference>
<keyword evidence="6" id="KW-1185">Reference proteome</keyword>
<dbReference type="PANTHER" id="PTHR10272:SF0">
    <property type="entry name" value="PLATELET-ACTIVATING FACTOR ACETYLHYDROLASE"/>
    <property type="match status" value="1"/>
</dbReference>
<evidence type="ECO:0000259" key="4">
    <source>
        <dbReference type="Pfam" id="PF01738"/>
    </source>
</evidence>
<gene>
    <name evidence="5" type="ORF">P3W85_30730</name>
</gene>
<comment type="caution">
    <text evidence="5">The sequence shown here is derived from an EMBL/GenBank/DDBJ whole genome shotgun (WGS) entry which is preliminary data.</text>
</comment>
<dbReference type="RefSeq" id="WP_276267538.1">
    <property type="nucleotide sequence ID" value="NZ_JARJLM010000500.1"/>
</dbReference>
<keyword evidence="1 5" id="KW-0378">Hydrolase</keyword>
<evidence type="ECO:0000313" key="6">
    <source>
        <dbReference type="Proteomes" id="UP001216674"/>
    </source>
</evidence>
<dbReference type="GO" id="GO:0016787">
    <property type="term" value="F:hydrolase activity"/>
    <property type="evidence" value="ECO:0007669"/>
    <property type="project" value="UniProtKB-KW"/>
</dbReference>
<protein>
    <submittedName>
        <fullName evidence="5">Dienelactone hydrolase</fullName>
    </submittedName>
</protein>
<keyword evidence="3" id="KW-0443">Lipid metabolism</keyword>